<evidence type="ECO:0000256" key="2">
    <source>
        <dbReference type="ARBA" id="ARBA00004613"/>
    </source>
</evidence>
<keyword evidence="9" id="KW-1053">Target membrane</keyword>
<keyword evidence="9" id="KW-0472">Membrane</keyword>
<gene>
    <name evidence="11" type="primary">USH1G</name>
    <name evidence="11" type="ORF">CDAR_522471</name>
</gene>
<protein>
    <submittedName>
        <fullName evidence="11">Usher syndrome type-1G protein</fullName>
    </submittedName>
</protein>
<evidence type="ECO:0000256" key="1">
    <source>
        <dbReference type="ARBA" id="ARBA00004175"/>
    </source>
</evidence>
<evidence type="ECO:0000256" key="8">
    <source>
        <dbReference type="ARBA" id="ARBA00023028"/>
    </source>
</evidence>
<comment type="caution">
    <text evidence="11">The sequence shown here is derived from an EMBL/GenBank/DDBJ whole genome shotgun (WGS) entry which is preliminary data.</text>
</comment>
<dbReference type="Gene3D" id="1.25.40.20">
    <property type="entry name" value="Ankyrin repeat-containing domain"/>
    <property type="match status" value="1"/>
</dbReference>
<evidence type="ECO:0000313" key="11">
    <source>
        <dbReference type="EMBL" id="GIY72321.1"/>
    </source>
</evidence>
<evidence type="ECO:0000256" key="7">
    <source>
        <dbReference type="ARBA" id="ARBA00022699"/>
    </source>
</evidence>
<organism evidence="11 12">
    <name type="scientific">Caerostris darwini</name>
    <dbReference type="NCBI Taxonomy" id="1538125"/>
    <lineage>
        <taxon>Eukaryota</taxon>
        <taxon>Metazoa</taxon>
        <taxon>Ecdysozoa</taxon>
        <taxon>Arthropoda</taxon>
        <taxon>Chelicerata</taxon>
        <taxon>Arachnida</taxon>
        <taxon>Araneae</taxon>
        <taxon>Araneomorphae</taxon>
        <taxon>Entelegynae</taxon>
        <taxon>Araneoidea</taxon>
        <taxon>Araneidae</taxon>
        <taxon>Caerostris</taxon>
    </lineage>
</organism>
<keyword evidence="12" id="KW-1185">Reference proteome</keyword>
<keyword evidence="4" id="KW-0964">Secreted</keyword>
<dbReference type="InterPro" id="IPR002110">
    <property type="entry name" value="Ankyrin_rpt"/>
</dbReference>
<evidence type="ECO:0000256" key="5">
    <source>
        <dbReference type="ARBA" id="ARBA00022537"/>
    </source>
</evidence>
<keyword evidence="7" id="KW-0528">Neurotoxin</keyword>
<dbReference type="InterPro" id="IPR036770">
    <property type="entry name" value="Ankyrin_rpt-contain_sf"/>
</dbReference>
<keyword evidence="3" id="KW-0268">Exocytosis</keyword>
<proteinExistence type="predicted"/>
<dbReference type="GO" id="GO:0044231">
    <property type="term" value="C:host cell presynaptic membrane"/>
    <property type="evidence" value="ECO:0007669"/>
    <property type="project" value="UniProtKB-KW"/>
</dbReference>
<evidence type="ECO:0000313" key="12">
    <source>
        <dbReference type="Proteomes" id="UP001054837"/>
    </source>
</evidence>
<dbReference type="Pfam" id="PF13637">
    <property type="entry name" value="Ank_4"/>
    <property type="match status" value="1"/>
</dbReference>
<dbReference type="GO" id="GO:0005576">
    <property type="term" value="C:extracellular region"/>
    <property type="evidence" value="ECO:0007669"/>
    <property type="project" value="UniProtKB-SubCell"/>
</dbReference>
<dbReference type="Pfam" id="PF00310">
    <property type="entry name" value="GATase_2"/>
    <property type="match status" value="1"/>
</dbReference>
<evidence type="ECO:0000256" key="3">
    <source>
        <dbReference type="ARBA" id="ARBA00022483"/>
    </source>
</evidence>
<sequence length="99" mass="11265">MSFLDGDRFHRAARDGYLDLLQEANRKELNSRDEDGMTPAMWAAYYGHLDALRLIVGRGYLAHNGEINTLHGNVNLMKAREGVMKSSIYGEHLKKLYPV</sequence>
<dbReference type="Gene3D" id="3.60.20.10">
    <property type="entry name" value="Glutamine Phosphoribosylpyrophosphate, subunit 1, domain 1"/>
    <property type="match status" value="1"/>
</dbReference>
<dbReference type="EMBL" id="BPLQ01013475">
    <property type="protein sequence ID" value="GIY72321.1"/>
    <property type="molecule type" value="Genomic_DNA"/>
</dbReference>
<feature type="domain" description="Glutamine amidotransferase type-2" evidence="10">
    <location>
        <begin position="60"/>
        <end position="99"/>
    </location>
</feature>
<keyword evidence="5" id="KW-1052">Target cell membrane</keyword>
<dbReference type="Proteomes" id="UP001054837">
    <property type="component" value="Unassembled WGS sequence"/>
</dbReference>
<evidence type="ECO:0000259" key="10">
    <source>
        <dbReference type="Pfam" id="PF00310"/>
    </source>
</evidence>
<evidence type="ECO:0000256" key="6">
    <source>
        <dbReference type="ARBA" id="ARBA00022656"/>
    </source>
</evidence>
<comment type="subcellular location">
    <subcellularLocation>
        <location evidence="2">Secreted</location>
    </subcellularLocation>
    <subcellularLocation>
        <location evidence="1">Target cell membrane</location>
    </subcellularLocation>
</comment>
<dbReference type="SUPFAM" id="SSF56235">
    <property type="entry name" value="N-terminal nucleophile aminohydrolases (Ntn hydrolases)"/>
    <property type="match status" value="1"/>
</dbReference>
<dbReference type="AlphaFoldDB" id="A0AAV4VPE5"/>
<accession>A0AAV4VPE5</accession>
<dbReference type="InterPro" id="IPR017932">
    <property type="entry name" value="GATase_2_dom"/>
</dbReference>
<keyword evidence="8" id="KW-0638">Presynaptic neurotoxin</keyword>
<dbReference type="SUPFAM" id="SSF48403">
    <property type="entry name" value="Ankyrin repeat"/>
    <property type="match status" value="1"/>
</dbReference>
<keyword evidence="6" id="KW-0800">Toxin</keyword>
<dbReference type="GO" id="GO:0044218">
    <property type="term" value="C:other organism cell membrane"/>
    <property type="evidence" value="ECO:0007669"/>
    <property type="project" value="UniProtKB-KW"/>
</dbReference>
<dbReference type="GO" id="GO:0090729">
    <property type="term" value="F:toxin activity"/>
    <property type="evidence" value="ECO:0007669"/>
    <property type="project" value="UniProtKB-KW"/>
</dbReference>
<dbReference type="GO" id="GO:0006887">
    <property type="term" value="P:exocytosis"/>
    <property type="evidence" value="ECO:0007669"/>
    <property type="project" value="UniProtKB-KW"/>
</dbReference>
<name>A0AAV4VPE5_9ARAC</name>
<evidence type="ECO:0000256" key="4">
    <source>
        <dbReference type="ARBA" id="ARBA00022525"/>
    </source>
</evidence>
<reference evidence="11 12" key="1">
    <citation type="submission" date="2021-06" db="EMBL/GenBank/DDBJ databases">
        <title>Caerostris darwini draft genome.</title>
        <authorList>
            <person name="Kono N."/>
            <person name="Arakawa K."/>
        </authorList>
    </citation>
    <scope>NUCLEOTIDE SEQUENCE [LARGE SCALE GENOMIC DNA]</scope>
</reference>
<dbReference type="InterPro" id="IPR029055">
    <property type="entry name" value="Ntn_hydrolases_N"/>
</dbReference>
<evidence type="ECO:0000256" key="9">
    <source>
        <dbReference type="ARBA" id="ARBA00023298"/>
    </source>
</evidence>